<accession>W0DFS0</accession>
<dbReference type="STRING" id="75906.THERU_04835"/>
<dbReference type="RefSeq" id="WP_025306132.1">
    <property type="nucleotide sequence ID" value="NZ_CP007028.1"/>
</dbReference>
<dbReference type="EMBL" id="CP007028">
    <property type="protein sequence ID" value="AHE96102.1"/>
    <property type="molecule type" value="Genomic_DNA"/>
</dbReference>
<evidence type="ECO:0000313" key="3">
    <source>
        <dbReference type="Proteomes" id="UP000018914"/>
    </source>
</evidence>
<proteinExistence type="predicted"/>
<evidence type="ECO:0000256" key="1">
    <source>
        <dbReference type="SAM" id="Phobius"/>
    </source>
</evidence>
<dbReference type="AlphaFoldDB" id="W0DFS0"/>
<keyword evidence="1" id="KW-0472">Membrane</keyword>
<keyword evidence="1" id="KW-1133">Transmembrane helix</keyword>
<feature type="transmembrane region" description="Helical" evidence="1">
    <location>
        <begin position="114"/>
        <end position="132"/>
    </location>
</feature>
<evidence type="ECO:0000313" key="2">
    <source>
        <dbReference type="EMBL" id="AHE96102.1"/>
    </source>
</evidence>
<dbReference type="HOGENOM" id="CLU_105325_1_0_0"/>
<dbReference type="KEGG" id="trd:THERU_04835"/>
<organism evidence="3">
    <name type="scientific">Thermocrinis ruber</name>
    <dbReference type="NCBI Taxonomy" id="75906"/>
    <lineage>
        <taxon>Bacteria</taxon>
        <taxon>Pseudomonadati</taxon>
        <taxon>Aquificota</taxon>
        <taxon>Aquificia</taxon>
        <taxon>Aquificales</taxon>
        <taxon>Aquificaceae</taxon>
        <taxon>Thermocrinis</taxon>
    </lineage>
</organism>
<name>W0DFS0_9AQUI</name>
<gene>
    <name evidence="2" type="ORF">THERU_04835</name>
</gene>
<reference evidence="2 3" key="1">
    <citation type="submission" date="2013-12" db="EMBL/GenBank/DDBJ databases">
        <authorList>
            <consortium name="DOE Joint Genome Institute"/>
            <person name="Eisen J."/>
            <person name="Huntemann M."/>
            <person name="Han J."/>
            <person name="Chen A."/>
            <person name="Kyrpides N."/>
            <person name="Mavromatis K."/>
            <person name="Markowitz V."/>
            <person name="Palaniappan K."/>
            <person name="Ivanova N."/>
            <person name="Schaumberg A."/>
            <person name="Pati A."/>
            <person name="Liolios K."/>
            <person name="Nordberg H.P."/>
            <person name="Cantor M.N."/>
            <person name="Hua S.X."/>
            <person name="Woyke T."/>
        </authorList>
    </citation>
    <scope>NUCLEOTIDE SEQUENCE [LARGE SCALE GENOMIC DNA]</scope>
    <source>
        <strain evidence="2 3">DSM 23557</strain>
    </source>
</reference>
<dbReference type="Proteomes" id="UP000018914">
    <property type="component" value="Chromosome"/>
</dbReference>
<keyword evidence="3" id="KW-1185">Reference proteome</keyword>
<dbReference type="OrthoDB" id="15272at2"/>
<sequence>MWFLSFFFFIGLTFSHDLQHKIFTEGKCVIVHFYFPDNTKFSYESFEIYKNDSKTPFQVGRTDALGRAVFCPDESGEWIVKAFSEDGHGKMVKVYVDNATATATPSLFDRYEKLFVGMGFILGIFGLTEIYLRRFIKWLGKRSH</sequence>
<protein>
    <submittedName>
        <fullName evidence="2">Uncharacterized protein</fullName>
    </submittedName>
</protein>
<dbReference type="eggNOG" id="COG5266">
    <property type="taxonomic scope" value="Bacteria"/>
</dbReference>
<dbReference type="PATRIC" id="fig|75906.3.peg.942"/>
<keyword evidence="1" id="KW-0812">Transmembrane</keyword>